<dbReference type="InterPro" id="IPR002933">
    <property type="entry name" value="Peptidase_M20"/>
</dbReference>
<dbReference type="GO" id="GO:0008237">
    <property type="term" value="F:metallopeptidase activity"/>
    <property type="evidence" value="ECO:0007669"/>
    <property type="project" value="UniProtKB-KW"/>
</dbReference>
<dbReference type="PROSITE" id="PS00758">
    <property type="entry name" value="ARGE_DAPE_CPG2_1"/>
    <property type="match status" value="1"/>
</dbReference>
<comment type="cofactor">
    <cofactor evidence="1">
        <name>Zn(2+)</name>
        <dbReference type="ChEBI" id="CHEBI:29105"/>
    </cofactor>
</comment>
<evidence type="ECO:0000256" key="3">
    <source>
        <dbReference type="ARBA" id="ARBA00022670"/>
    </source>
</evidence>
<keyword evidence="8" id="KW-0482">Metalloprotease</keyword>
<organism evidence="10 11">
    <name type="scientific">Helicovermis profundi</name>
    <dbReference type="NCBI Taxonomy" id="3065157"/>
    <lineage>
        <taxon>Bacteria</taxon>
        <taxon>Bacillati</taxon>
        <taxon>Bacillota</taxon>
        <taxon>Clostridia</taxon>
        <taxon>Helicovermis</taxon>
    </lineage>
</organism>
<keyword evidence="11" id="KW-1185">Reference proteome</keyword>
<dbReference type="GO" id="GO:0006508">
    <property type="term" value="P:proteolysis"/>
    <property type="evidence" value="ECO:0007669"/>
    <property type="project" value="UniProtKB-KW"/>
</dbReference>
<dbReference type="Pfam" id="PF07687">
    <property type="entry name" value="M20_dimer"/>
    <property type="match status" value="1"/>
</dbReference>
<keyword evidence="3" id="KW-0645">Protease</keyword>
<dbReference type="AlphaFoldDB" id="A0AAU9EN88"/>
<dbReference type="SUPFAM" id="SSF55031">
    <property type="entry name" value="Bacterial exopeptidase dimerisation domain"/>
    <property type="match status" value="1"/>
</dbReference>
<evidence type="ECO:0000256" key="6">
    <source>
        <dbReference type="ARBA" id="ARBA00022833"/>
    </source>
</evidence>
<dbReference type="InterPro" id="IPR001261">
    <property type="entry name" value="ArgE/DapE_CS"/>
</dbReference>
<keyword evidence="7" id="KW-0224">Dipeptidase</keyword>
<dbReference type="Proteomes" id="UP001321786">
    <property type="component" value="Chromosome"/>
</dbReference>
<accession>A0AAU9EN88</accession>
<dbReference type="PANTHER" id="PTHR43808">
    <property type="entry name" value="ACETYLORNITHINE DEACETYLASE"/>
    <property type="match status" value="1"/>
</dbReference>
<dbReference type="PANTHER" id="PTHR43808:SF31">
    <property type="entry name" value="N-ACETYL-L-CITRULLINE DEACETYLASE"/>
    <property type="match status" value="1"/>
</dbReference>
<dbReference type="NCBIfam" id="NF005591">
    <property type="entry name" value="PRK07318.1"/>
    <property type="match status" value="1"/>
</dbReference>
<evidence type="ECO:0000313" key="11">
    <source>
        <dbReference type="Proteomes" id="UP001321786"/>
    </source>
</evidence>
<evidence type="ECO:0000256" key="2">
    <source>
        <dbReference type="ARBA" id="ARBA00006247"/>
    </source>
</evidence>
<feature type="domain" description="Peptidase M20 dimerisation" evidence="9">
    <location>
        <begin position="256"/>
        <end position="365"/>
    </location>
</feature>
<dbReference type="InterPro" id="IPR010964">
    <property type="entry name" value="M20A_pepV-rel"/>
</dbReference>
<dbReference type="KEGG" id="hprf:HLPR_10920"/>
<evidence type="ECO:0000256" key="1">
    <source>
        <dbReference type="ARBA" id="ARBA00001947"/>
    </source>
</evidence>
<keyword evidence="5" id="KW-0378">Hydrolase</keyword>
<gene>
    <name evidence="10" type="primary">pepV</name>
    <name evidence="10" type="ORF">HLPR_10920</name>
</gene>
<dbReference type="Pfam" id="PF01546">
    <property type="entry name" value="Peptidase_M20"/>
    <property type="match status" value="1"/>
</dbReference>
<comment type="similarity">
    <text evidence="2">Belongs to the peptidase M20A family.</text>
</comment>
<evidence type="ECO:0000256" key="5">
    <source>
        <dbReference type="ARBA" id="ARBA00022801"/>
    </source>
</evidence>
<reference evidence="10 11" key="1">
    <citation type="submission" date="2023-08" db="EMBL/GenBank/DDBJ databases">
        <title>Helicovermis profunda gen. nov., sp. nov., a novel mesophilic, fermentative bacterium within the Bacillota from a deep-sea hydrothermal vent chimney.</title>
        <authorList>
            <person name="Miyazaki U."/>
            <person name="Mizutani D."/>
            <person name="Hashimoto Y."/>
            <person name="Tame A."/>
            <person name="Sawayama S."/>
            <person name="Miyazaki J."/>
            <person name="Takai K."/>
            <person name="Nakagawa S."/>
        </authorList>
    </citation>
    <scope>NUCLEOTIDE SEQUENCE [LARGE SCALE GENOMIC DNA]</scope>
    <source>
        <strain evidence="10 11">S502</strain>
    </source>
</reference>
<dbReference type="SUPFAM" id="SSF53187">
    <property type="entry name" value="Zn-dependent exopeptidases"/>
    <property type="match status" value="1"/>
</dbReference>
<name>A0AAU9EN88_9FIRM</name>
<evidence type="ECO:0000256" key="4">
    <source>
        <dbReference type="ARBA" id="ARBA00022723"/>
    </source>
</evidence>
<keyword evidence="4" id="KW-0479">Metal-binding</keyword>
<sequence length="463" mass="51992">MNFNEKVESLRDDIIKTTQEFIRVKSVKSEPKENMPFGEGVDNALKWILNKSEEFGFNIKNVDNYGGHAEIGSGEKVLGILAHVDVVPEGNDWTYPPYAAEIHNDKIYGRGTIDDKGPLIAALFAMKVIKDSGIKLNTKVRAIFGTDEESGWDGINYYFSKEKAPDFGFTPDADFPVIHGEKGIVIFNFNKKFEECLNDGGIKVLSIKGGNRPNMVPDYCEARLIDTKGFKHILDAYNKEKNSNLVLEMDGEITVIKSYGVSAHGSLPESGVNAISLMLEFLNLLDLEIGDLTNFIRFYSRTIGMDYYGERIGCDFEDIESGKLIFNVGVIDLNKDTVTMAINIRYPITINYEDVINGIKKITNENGITLDVLEHKKPIYIPKNNELIIKLMDVYREETGDIKSEPITIGGGTYARSCPNIVAFGPLFPEEEELAHQKNEFIGIDELIKMTKIYTKAIYELTK</sequence>
<protein>
    <submittedName>
        <fullName evidence="10">Dipeptidase PepV</fullName>
    </submittedName>
</protein>
<dbReference type="RefSeq" id="WP_338537067.1">
    <property type="nucleotide sequence ID" value="NZ_AP028654.1"/>
</dbReference>
<dbReference type="GO" id="GO:0016805">
    <property type="term" value="F:dipeptidase activity"/>
    <property type="evidence" value="ECO:0007669"/>
    <property type="project" value="UniProtKB-KW"/>
</dbReference>
<dbReference type="GO" id="GO:0006526">
    <property type="term" value="P:L-arginine biosynthetic process"/>
    <property type="evidence" value="ECO:0007669"/>
    <property type="project" value="TreeGrafter"/>
</dbReference>
<dbReference type="EMBL" id="AP028654">
    <property type="protein sequence ID" value="BEP28761.1"/>
    <property type="molecule type" value="Genomic_DNA"/>
</dbReference>
<dbReference type="Gene3D" id="3.30.70.360">
    <property type="match status" value="2"/>
</dbReference>
<evidence type="ECO:0000256" key="7">
    <source>
        <dbReference type="ARBA" id="ARBA00022997"/>
    </source>
</evidence>
<dbReference type="CDD" id="cd03888">
    <property type="entry name" value="M20_PepV"/>
    <property type="match status" value="1"/>
</dbReference>
<proteinExistence type="inferred from homology"/>
<dbReference type="GO" id="GO:0008270">
    <property type="term" value="F:zinc ion binding"/>
    <property type="evidence" value="ECO:0007669"/>
    <property type="project" value="InterPro"/>
</dbReference>
<dbReference type="GO" id="GO:0008777">
    <property type="term" value="F:acetylornithine deacetylase activity"/>
    <property type="evidence" value="ECO:0007669"/>
    <property type="project" value="TreeGrafter"/>
</dbReference>
<dbReference type="NCBIfam" id="TIGR01887">
    <property type="entry name" value="dipeptidaselike"/>
    <property type="match status" value="1"/>
</dbReference>
<evidence type="ECO:0000256" key="8">
    <source>
        <dbReference type="ARBA" id="ARBA00023049"/>
    </source>
</evidence>
<keyword evidence="6" id="KW-0862">Zinc</keyword>
<evidence type="ECO:0000259" key="9">
    <source>
        <dbReference type="Pfam" id="PF07687"/>
    </source>
</evidence>
<dbReference type="InterPro" id="IPR050072">
    <property type="entry name" value="Peptidase_M20A"/>
</dbReference>
<dbReference type="InterPro" id="IPR036264">
    <property type="entry name" value="Bact_exopeptidase_dim_dom"/>
</dbReference>
<dbReference type="Gene3D" id="3.40.630.10">
    <property type="entry name" value="Zn peptidases"/>
    <property type="match status" value="1"/>
</dbReference>
<dbReference type="InterPro" id="IPR011650">
    <property type="entry name" value="Peptidase_M20_dimer"/>
</dbReference>
<evidence type="ECO:0000313" key="10">
    <source>
        <dbReference type="EMBL" id="BEP28761.1"/>
    </source>
</evidence>